<dbReference type="PANTHER" id="PTHR30055:SF226">
    <property type="entry name" value="HTH-TYPE TRANSCRIPTIONAL REGULATOR PKSA"/>
    <property type="match status" value="1"/>
</dbReference>
<evidence type="ECO:0000256" key="3">
    <source>
        <dbReference type="SAM" id="MobiDB-lite"/>
    </source>
</evidence>
<proteinExistence type="predicted"/>
<feature type="region of interest" description="Disordered" evidence="3">
    <location>
        <begin position="1"/>
        <end position="40"/>
    </location>
</feature>
<dbReference type="InterPro" id="IPR009057">
    <property type="entry name" value="Homeodomain-like_sf"/>
</dbReference>
<dbReference type="Pfam" id="PF00440">
    <property type="entry name" value="TetR_N"/>
    <property type="match status" value="1"/>
</dbReference>
<evidence type="ECO:0000313" key="5">
    <source>
        <dbReference type="EMBL" id="GGY90324.1"/>
    </source>
</evidence>
<sequence>MAKIDNRPDSLANRITPSYREAALSSSAKPQRRTQAERSEAMRARLAAAAFETISQGGFNALRMRNVANAAGVSQGALMHHFPDKNMLVLAAVEQALELARHDSDASALAPDASPETVLRALIDDLHGFFFSDRFWVAIGITLEASRDQEFYPDVRRRVSGLRTPFYEGWQQRLVVAGWTEEQSRIMVRSAAAMVSGSAIRRFWAPSDELEAAVTDQWVNDWLARR</sequence>
<dbReference type="InterPro" id="IPR001647">
    <property type="entry name" value="HTH_TetR"/>
</dbReference>
<accession>A0A918P8B5</accession>
<keyword evidence="6" id="KW-1185">Reference proteome</keyword>
<dbReference type="Proteomes" id="UP000648075">
    <property type="component" value="Unassembled WGS sequence"/>
</dbReference>
<protein>
    <recommendedName>
        <fullName evidence="4">HTH tetR-type domain-containing protein</fullName>
    </recommendedName>
</protein>
<evidence type="ECO:0000256" key="2">
    <source>
        <dbReference type="PROSITE-ProRule" id="PRU00335"/>
    </source>
</evidence>
<dbReference type="Gene3D" id="1.10.357.10">
    <property type="entry name" value="Tetracycline Repressor, domain 2"/>
    <property type="match status" value="1"/>
</dbReference>
<dbReference type="AlphaFoldDB" id="A0A918P8B5"/>
<reference evidence="5" key="2">
    <citation type="submission" date="2020-09" db="EMBL/GenBank/DDBJ databases">
        <authorList>
            <person name="Sun Q."/>
            <person name="Kim S."/>
        </authorList>
    </citation>
    <scope>NUCLEOTIDE SEQUENCE</scope>
    <source>
        <strain evidence="5">KCTC 32255</strain>
    </source>
</reference>
<dbReference type="GO" id="GO:0000976">
    <property type="term" value="F:transcription cis-regulatory region binding"/>
    <property type="evidence" value="ECO:0007669"/>
    <property type="project" value="TreeGrafter"/>
</dbReference>
<evidence type="ECO:0000259" key="4">
    <source>
        <dbReference type="PROSITE" id="PS50977"/>
    </source>
</evidence>
<organism evidence="5 6">
    <name type="scientific">Novosphingobium colocasiae</name>
    <dbReference type="NCBI Taxonomy" id="1256513"/>
    <lineage>
        <taxon>Bacteria</taxon>
        <taxon>Pseudomonadati</taxon>
        <taxon>Pseudomonadota</taxon>
        <taxon>Alphaproteobacteria</taxon>
        <taxon>Sphingomonadales</taxon>
        <taxon>Sphingomonadaceae</taxon>
        <taxon>Novosphingobium</taxon>
    </lineage>
</organism>
<dbReference type="InterPro" id="IPR050109">
    <property type="entry name" value="HTH-type_TetR-like_transc_reg"/>
</dbReference>
<dbReference type="PANTHER" id="PTHR30055">
    <property type="entry name" value="HTH-TYPE TRANSCRIPTIONAL REGULATOR RUTR"/>
    <property type="match status" value="1"/>
</dbReference>
<evidence type="ECO:0000313" key="6">
    <source>
        <dbReference type="Proteomes" id="UP000648075"/>
    </source>
</evidence>
<reference evidence="5" key="1">
    <citation type="journal article" date="2014" name="Int. J. Syst. Evol. Microbiol.">
        <title>Complete genome sequence of Corynebacterium casei LMG S-19264T (=DSM 44701T), isolated from a smear-ripened cheese.</title>
        <authorList>
            <consortium name="US DOE Joint Genome Institute (JGI-PGF)"/>
            <person name="Walter F."/>
            <person name="Albersmeier A."/>
            <person name="Kalinowski J."/>
            <person name="Ruckert C."/>
        </authorList>
    </citation>
    <scope>NUCLEOTIDE SEQUENCE</scope>
    <source>
        <strain evidence="5">KCTC 32255</strain>
    </source>
</reference>
<name>A0A918P8B5_9SPHN</name>
<dbReference type="PROSITE" id="PS50977">
    <property type="entry name" value="HTH_TETR_2"/>
    <property type="match status" value="1"/>
</dbReference>
<dbReference type="GO" id="GO:0003700">
    <property type="term" value="F:DNA-binding transcription factor activity"/>
    <property type="evidence" value="ECO:0007669"/>
    <property type="project" value="TreeGrafter"/>
</dbReference>
<feature type="domain" description="HTH tetR-type" evidence="4">
    <location>
        <begin position="40"/>
        <end position="100"/>
    </location>
</feature>
<dbReference type="EMBL" id="BMZA01000001">
    <property type="protein sequence ID" value="GGY90324.1"/>
    <property type="molecule type" value="Genomic_DNA"/>
</dbReference>
<gene>
    <name evidence="5" type="ORF">GCM10011614_01250</name>
</gene>
<feature type="DNA-binding region" description="H-T-H motif" evidence="2">
    <location>
        <begin position="63"/>
        <end position="82"/>
    </location>
</feature>
<dbReference type="PRINTS" id="PR00455">
    <property type="entry name" value="HTHTETR"/>
</dbReference>
<comment type="caution">
    <text evidence="5">The sequence shown here is derived from an EMBL/GenBank/DDBJ whole genome shotgun (WGS) entry which is preliminary data.</text>
</comment>
<keyword evidence="1 2" id="KW-0238">DNA-binding</keyword>
<dbReference type="SUPFAM" id="SSF46689">
    <property type="entry name" value="Homeodomain-like"/>
    <property type="match status" value="1"/>
</dbReference>
<evidence type="ECO:0000256" key="1">
    <source>
        <dbReference type="ARBA" id="ARBA00023125"/>
    </source>
</evidence>